<comment type="caution">
    <text evidence="2">The sequence shown here is derived from an EMBL/GenBank/DDBJ whole genome shotgun (WGS) entry which is preliminary data.</text>
</comment>
<name>A0A834IQ00_RHYFE</name>
<evidence type="ECO:0000313" key="3">
    <source>
        <dbReference type="Proteomes" id="UP000625711"/>
    </source>
</evidence>
<feature type="region of interest" description="Disordered" evidence="1">
    <location>
        <begin position="45"/>
        <end position="104"/>
    </location>
</feature>
<protein>
    <submittedName>
        <fullName evidence="2">Uncharacterized protein</fullName>
    </submittedName>
</protein>
<accession>A0A834IQ00</accession>
<dbReference type="EMBL" id="JAACXV010000061">
    <property type="protein sequence ID" value="KAF7285092.1"/>
    <property type="molecule type" value="Genomic_DNA"/>
</dbReference>
<sequence>MAATPGAAAAAAAAATSTSRGSGGDRWGGVRTKAASDFFRAARERIPEVPAGGRTGRPDCRLHSSMRNHHFSQSREQQSPLSHSRSLTEKYKGAFRKFNTTEKE</sequence>
<evidence type="ECO:0000313" key="2">
    <source>
        <dbReference type="EMBL" id="KAF7285092.1"/>
    </source>
</evidence>
<organism evidence="2 3">
    <name type="scientific">Rhynchophorus ferrugineus</name>
    <name type="common">Red palm weevil</name>
    <name type="synonym">Curculio ferrugineus</name>
    <dbReference type="NCBI Taxonomy" id="354439"/>
    <lineage>
        <taxon>Eukaryota</taxon>
        <taxon>Metazoa</taxon>
        <taxon>Ecdysozoa</taxon>
        <taxon>Arthropoda</taxon>
        <taxon>Hexapoda</taxon>
        <taxon>Insecta</taxon>
        <taxon>Pterygota</taxon>
        <taxon>Neoptera</taxon>
        <taxon>Endopterygota</taxon>
        <taxon>Coleoptera</taxon>
        <taxon>Polyphaga</taxon>
        <taxon>Cucujiformia</taxon>
        <taxon>Curculionidae</taxon>
        <taxon>Dryophthorinae</taxon>
        <taxon>Rhynchophorus</taxon>
    </lineage>
</organism>
<feature type="compositionally biased region" description="Polar residues" evidence="1">
    <location>
        <begin position="74"/>
        <end position="85"/>
    </location>
</feature>
<keyword evidence="3" id="KW-1185">Reference proteome</keyword>
<feature type="compositionally biased region" description="Low complexity" evidence="1">
    <location>
        <begin position="1"/>
        <end position="20"/>
    </location>
</feature>
<reference evidence="2" key="1">
    <citation type="submission" date="2020-08" db="EMBL/GenBank/DDBJ databases">
        <title>Genome sequencing and assembly of the red palm weevil Rhynchophorus ferrugineus.</title>
        <authorList>
            <person name="Dias G.B."/>
            <person name="Bergman C.M."/>
            <person name="Manee M."/>
        </authorList>
    </citation>
    <scope>NUCLEOTIDE SEQUENCE</scope>
    <source>
        <strain evidence="2">AA-2017</strain>
        <tissue evidence="2">Whole larva</tissue>
    </source>
</reference>
<proteinExistence type="predicted"/>
<gene>
    <name evidence="2" type="ORF">GWI33_011943</name>
</gene>
<evidence type="ECO:0000256" key="1">
    <source>
        <dbReference type="SAM" id="MobiDB-lite"/>
    </source>
</evidence>
<dbReference type="AlphaFoldDB" id="A0A834IQ00"/>
<dbReference type="Proteomes" id="UP000625711">
    <property type="component" value="Unassembled WGS sequence"/>
</dbReference>
<feature type="region of interest" description="Disordered" evidence="1">
    <location>
        <begin position="1"/>
        <end position="30"/>
    </location>
</feature>